<protein>
    <submittedName>
        <fullName evidence="4">Pirin domain protein</fullName>
    </submittedName>
</protein>
<name>H6REL6_9BACT</name>
<accession>H6REL6</accession>
<dbReference type="InterPro" id="IPR012093">
    <property type="entry name" value="Pirin"/>
</dbReference>
<dbReference type="EMBL" id="FO117580">
    <property type="protein sequence ID" value="CCF99477.1"/>
    <property type="molecule type" value="Genomic_DNA"/>
</dbReference>
<evidence type="ECO:0000256" key="2">
    <source>
        <dbReference type="RuleBase" id="RU003457"/>
    </source>
</evidence>
<dbReference type="InterPro" id="IPR014710">
    <property type="entry name" value="RmlC-like_jellyroll"/>
</dbReference>
<feature type="domain" description="Pirin N-terminal" evidence="3">
    <location>
        <begin position="52"/>
        <end position="119"/>
    </location>
</feature>
<dbReference type="InterPro" id="IPR003829">
    <property type="entry name" value="Pirin_N_dom"/>
</dbReference>
<dbReference type="Gene3D" id="2.60.120.10">
    <property type="entry name" value="Jelly Rolls"/>
    <property type="match status" value="1"/>
</dbReference>
<sequence>MSIQIINKESQAYGAFNGGEIVENKPIGFPREGGPTKPYSSLFYWANAIAKVDSTIGLHPHEGFEIMSFVLKGTIRHYDTQLKDWKELNEGDAQIIRAGNGISHAEHMAQGARMFQIWLDPNINKTIQQPASYDDYKAKAVPTSTQGDVEIFHYAGDKGIMHLDSTQISIQKWILNGTHLIEDQSAIHSIYMLTGNITINGQNASTDDFVIIEDESAKLNGQGELFVIGSAKELEYETYGEMMQRRMK</sequence>
<comment type="similarity">
    <text evidence="1 2">Belongs to the pirin family.</text>
</comment>
<evidence type="ECO:0000313" key="4">
    <source>
        <dbReference type="EMBL" id="CCF99477.1"/>
    </source>
</evidence>
<gene>
    <name evidence="4" type="ORF">VIS_S3BGA110023</name>
</gene>
<dbReference type="Pfam" id="PF02678">
    <property type="entry name" value="Pirin"/>
    <property type="match status" value="1"/>
</dbReference>
<dbReference type="SUPFAM" id="SSF51182">
    <property type="entry name" value="RmlC-like cupins"/>
    <property type="match status" value="1"/>
</dbReference>
<dbReference type="InterPro" id="IPR011051">
    <property type="entry name" value="RmlC_Cupin_sf"/>
</dbReference>
<reference evidence="4" key="2">
    <citation type="submission" date="2012-02" db="EMBL/GenBank/DDBJ databases">
        <authorList>
            <person name="Genoscope - CEA"/>
        </authorList>
    </citation>
    <scope>NUCLEOTIDE SEQUENCE</scope>
</reference>
<dbReference type="AlphaFoldDB" id="H6REL6"/>
<dbReference type="PANTHER" id="PTHR13903:SF8">
    <property type="entry name" value="PIRIN"/>
    <property type="match status" value="1"/>
</dbReference>
<reference evidence="4" key="1">
    <citation type="journal article" date="2012" name="Environ. Microbiol.">
        <title>Genomic content of uncultured Bacteroidetes from contrasting oceanic provinces in the North Atlantic Ocean.</title>
        <authorList>
            <person name="Gomez-Pereira P.R."/>
            <person name="Schuler M."/>
            <person name="Fuchs B.M."/>
            <person name="Bennke C."/>
            <person name="Teeling H."/>
            <person name="Waldmann J."/>
            <person name="Richter M."/>
            <person name="Barbe V."/>
            <person name="Bataille E."/>
            <person name="Glockner F.O."/>
            <person name="Amann R."/>
        </authorList>
    </citation>
    <scope>NUCLEOTIDE SEQUENCE</scope>
</reference>
<proteinExistence type="inferred from homology"/>
<evidence type="ECO:0000256" key="1">
    <source>
        <dbReference type="ARBA" id="ARBA00008416"/>
    </source>
</evidence>
<organism evidence="4">
    <name type="scientific">uncultured Flavobacteriia bacterium</name>
    <dbReference type="NCBI Taxonomy" id="212695"/>
    <lineage>
        <taxon>Bacteria</taxon>
        <taxon>Pseudomonadati</taxon>
        <taxon>Bacteroidota</taxon>
        <taxon>Flavobacteriia</taxon>
        <taxon>environmental samples</taxon>
    </lineage>
</organism>
<dbReference type="PANTHER" id="PTHR13903">
    <property type="entry name" value="PIRIN-RELATED"/>
    <property type="match status" value="1"/>
</dbReference>
<evidence type="ECO:0000259" key="3">
    <source>
        <dbReference type="Pfam" id="PF02678"/>
    </source>
</evidence>